<evidence type="ECO:0000256" key="5">
    <source>
        <dbReference type="ARBA" id="ARBA00022989"/>
    </source>
</evidence>
<feature type="transmembrane region" description="Helical" evidence="9">
    <location>
        <begin position="437"/>
        <end position="459"/>
    </location>
</feature>
<dbReference type="InterPro" id="IPR036259">
    <property type="entry name" value="MFS_trans_sf"/>
</dbReference>
<gene>
    <name evidence="10" type="ORF">HGM15179_001098</name>
</gene>
<evidence type="ECO:0000256" key="7">
    <source>
        <dbReference type="PIRNR" id="PIRNR028739"/>
    </source>
</evidence>
<feature type="transmembrane region" description="Helical" evidence="9">
    <location>
        <begin position="961"/>
        <end position="984"/>
    </location>
</feature>
<organism evidence="10 11">
    <name type="scientific">Zosterops borbonicus</name>
    <dbReference type="NCBI Taxonomy" id="364589"/>
    <lineage>
        <taxon>Eukaryota</taxon>
        <taxon>Metazoa</taxon>
        <taxon>Chordata</taxon>
        <taxon>Craniata</taxon>
        <taxon>Vertebrata</taxon>
        <taxon>Euteleostomi</taxon>
        <taxon>Archelosauria</taxon>
        <taxon>Archosauria</taxon>
        <taxon>Dinosauria</taxon>
        <taxon>Saurischia</taxon>
        <taxon>Theropoda</taxon>
        <taxon>Coelurosauria</taxon>
        <taxon>Aves</taxon>
        <taxon>Neognathae</taxon>
        <taxon>Neoaves</taxon>
        <taxon>Telluraves</taxon>
        <taxon>Australaves</taxon>
        <taxon>Passeriformes</taxon>
        <taxon>Sylvioidea</taxon>
        <taxon>Zosteropidae</taxon>
        <taxon>Zosterops</taxon>
    </lineage>
</organism>
<dbReference type="PIRSF" id="PIRSF500795">
    <property type="entry name" value="Thiamine_transporter_2"/>
    <property type="match status" value="1"/>
</dbReference>
<evidence type="ECO:0000313" key="11">
    <source>
        <dbReference type="Proteomes" id="UP000796761"/>
    </source>
</evidence>
<dbReference type="Pfam" id="PF01770">
    <property type="entry name" value="Folate_carrier"/>
    <property type="match status" value="2"/>
</dbReference>
<dbReference type="PIRSF" id="PIRSF028739">
    <property type="entry name" value="Folate_carrier"/>
    <property type="match status" value="1"/>
</dbReference>
<name>A0A8K1GZ78_9PASS</name>
<keyword evidence="5 9" id="KW-1133">Transmembrane helix</keyword>
<evidence type="ECO:0000256" key="6">
    <source>
        <dbReference type="ARBA" id="ARBA00023136"/>
    </source>
</evidence>
<evidence type="ECO:0008006" key="12">
    <source>
        <dbReference type="Google" id="ProtNLM"/>
    </source>
</evidence>
<feature type="transmembrane region" description="Helical" evidence="9">
    <location>
        <begin position="674"/>
        <end position="694"/>
    </location>
</feature>
<sequence>MGCWKQDTTNTWAFPTLMLCLYGFFCMMKPSEPFLTPYLTGPDKNMTTDEVTNQILPVWTYSYLALLFPVFLLTDYVRYKPVLLLQGISLIVTWLLLLFAHGVVAMQLVEFFYGMVTATEVAYYAYIYSVVSTQHYQRVTSYCRSVTLVAATVAAVLGQLLVSLAHVSYFYLNAITLASVTNQILPVWTYSYLALLFPVFLLTDYVRYKPVLLLQGVSLIVTWLLLLFAHGVVAMQLVEFFYGMVTATEVAYYAYIYSVVSTQHYQRVTSYCRSVTLVAATVAAVLGQLLVSLAHVSYFYLNAITLASVSLAFLCAFFLPMPQRSMFFHRRDAPEPVPGPDKGSATDGSHRPCQEETNPDAAAVGAPSPQPPAGSARPHRHMLGVLLQLGRDLRDCYGSRKLLCWSLWWALATAGFNQVVNYVQVLWDLRAPSHSSAVYNGAVEAIATFLSSVTSFLVQYMKINWDHFGELALGIFSAIDAGCLFVMHFLTNIWACYVGYLIFKACYVLLLTIATFQIAVNLSMERYALMFGFNNFIALLIQTILTIVVVDSRGLGLDIVTQTMDCWKGALSHSWIYPTVIICANGFFTTMRPSESFLTPYLTGPDKNLTIEEVTNQILPVWTYSYLALLFPVFLLTDYVRYKPVLLLQGVSLIVTWLLLLFAHGVVAMQLVEFFYGMVTATEVAYYAYIYSVVSTQHYQRVTSYCRSVTLVAATVAAVLGQLLVSLAHVSYFYLNAITLASVSLAFLCAFFLPMPQRSMFFHRRDAPEPVPGPDKGSATDGSHRPCQEETNPDAAAVGAPSPQPPAGSARPHRHMLGVLLQLGRDLRDCYGSRKLLCWSLWWALATAGFNQVVNYVQVLWDLRAPSHSSAVYNGAVEAIATFLGSATSMAVGYVKVNWDLSGELALAIFSALDAGSLLLMHFTDNIWACYAGYLAFKGCYMLLITIATFQIAVNLSMERYALMFGFNNFIALVIQTILTVVVVDSRGLGLDISTQASQY</sequence>
<feature type="transmembrane region" description="Helical" evidence="9">
    <location>
        <begin position="905"/>
        <end position="923"/>
    </location>
</feature>
<dbReference type="InterPro" id="IPR028337">
    <property type="entry name" value="ThTr-2"/>
</dbReference>
<feature type="transmembrane region" description="Helical" evidence="9">
    <location>
        <begin position="299"/>
        <end position="321"/>
    </location>
</feature>
<reference evidence="10" key="1">
    <citation type="submission" date="2019-04" db="EMBL/GenBank/DDBJ databases">
        <title>Genome assembly of Zosterops borbonicus 15179.</title>
        <authorList>
            <person name="Leroy T."/>
            <person name="Anselmetti Y."/>
            <person name="Tilak M.-K."/>
            <person name="Nabholz B."/>
        </authorList>
    </citation>
    <scope>NUCLEOTIDE SEQUENCE</scope>
    <source>
        <strain evidence="10">HGM_15179</strain>
        <tissue evidence="10">Muscle</tissue>
    </source>
</reference>
<evidence type="ECO:0000256" key="8">
    <source>
        <dbReference type="SAM" id="MobiDB-lite"/>
    </source>
</evidence>
<dbReference type="GO" id="GO:0005886">
    <property type="term" value="C:plasma membrane"/>
    <property type="evidence" value="ECO:0007669"/>
    <property type="project" value="UniProtKB-UniRule"/>
</dbReference>
<feature type="transmembrane region" description="Helical" evidence="9">
    <location>
        <begin position="733"/>
        <end position="755"/>
    </location>
</feature>
<comment type="subcellular location">
    <subcellularLocation>
        <location evidence="1">Membrane</location>
        <topology evidence="1">Multi-pass membrane protein</topology>
    </subcellularLocation>
</comment>
<comment type="similarity">
    <text evidence="2 7">Belongs to the reduced folate carrier (RFC) transporter (TC 2.A.48) family.</text>
</comment>
<dbReference type="PANTHER" id="PTHR10686:SF37">
    <property type="entry name" value="THIAMINE TRANSPORTER 2"/>
    <property type="match status" value="1"/>
</dbReference>
<evidence type="ECO:0000256" key="1">
    <source>
        <dbReference type="ARBA" id="ARBA00004141"/>
    </source>
</evidence>
<keyword evidence="3 7" id="KW-0813">Transport</keyword>
<feature type="transmembrane region" description="Helical" evidence="9">
    <location>
        <begin position="646"/>
        <end position="668"/>
    </location>
</feature>
<dbReference type="Proteomes" id="UP000796761">
    <property type="component" value="Unassembled WGS sequence"/>
</dbReference>
<dbReference type="EMBL" id="SWJQ01000019">
    <property type="protein sequence ID" value="TRZ25975.1"/>
    <property type="molecule type" value="Genomic_DNA"/>
</dbReference>
<dbReference type="SUPFAM" id="SSF103473">
    <property type="entry name" value="MFS general substrate transporter"/>
    <property type="match status" value="3"/>
</dbReference>
<proteinExistence type="inferred from homology"/>
<feature type="transmembrane region" description="Helical" evidence="9">
    <location>
        <begin position="51"/>
        <end position="73"/>
    </location>
</feature>
<dbReference type="PANTHER" id="PTHR10686">
    <property type="entry name" value="FOLATE TRANSPORTER"/>
    <property type="match status" value="1"/>
</dbReference>
<feature type="transmembrane region" description="Helical" evidence="9">
    <location>
        <begin position="402"/>
        <end position="425"/>
    </location>
</feature>
<feature type="transmembrane region" description="Helical" evidence="9">
    <location>
        <begin position="471"/>
        <end position="491"/>
    </location>
</feature>
<feature type="transmembrane region" description="Helical" evidence="9">
    <location>
        <begin position="497"/>
        <end position="520"/>
    </location>
</feature>
<dbReference type="NCBIfam" id="TIGR00806">
    <property type="entry name" value="rfc"/>
    <property type="match status" value="2"/>
</dbReference>
<dbReference type="FunFam" id="1.20.1250.20:FF:000225">
    <property type="entry name" value="Solute carrier family 19 member 1"/>
    <property type="match status" value="1"/>
</dbReference>
<feature type="transmembrane region" description="Helical" evidence="9">
    <location>
        <begin position="187"/>
        <end position="205"/>
    </location>
</feature>
<comment type="caution">
    <text evidence="10">The sequence shown here is derived from an EMBL/GenBank/DDBJ whole genome shotgun (WGS) entry which is preliminary data.</text>
</comment>
<feature type="transmembrane region" description="Helical" evidence="9">
    <location>
        <begin position="621"/>
        <end position="639"/>
    </location>
</feature>
<evidence type="ECO:0000256" key="4">
    <source>
        <dbReference type="ARBA" id="ARBA00022692"/>
    </source>
</evidence>
<protein>
    <recommendedName>
        <fullName evidence="12">Thiamine transporter 2</fullName>
    </recommendedName>
</protein>
<dbReference type="InterPro" id="IPR002666">
    <property type="entry name" value="Folate_carrier"/>
</dbReference>
<feature type="transmembrane region" description="Helical" evidence="9">
    <location>
        <begin position="527"/>
        <end position="550"/>
    </location>
</feature>
<feature type="transmembrane region" description="Helical" evidence="9">
    <location>
        <begin position="935"/>
        <end position="954"/>
    </location>
</feature>
<keyword evidence="6 7" id="KW-0472">Membrane</keyword>
<feature type="transmembrane region" description="Helical" evidence="9">
    <location>
        <begin position="272"/>
        <end position="293"/>
    </location>
</feature>
<feature type="transmembrane region" description="Helical" evidence="9">
    <location>
        <begin position="143"/>
        <end position="167"/>
    </location>
</feature>
<feature type="transmembrane region" description="Helical" evidence="9">
    <location>
        <begin position="240"/>
        <end position="260"/>
    </location>
</feature>
<keyword evidence="4 9" id="KW-0812">Transmembrane</keyword>
<feature type="transmembrane region" description="Helical" evidence="9">
    <location>
        <begin position="82"/>
        <end position="105"/>
    </location>
</feature>
<accession>A0A8K1GZ78</accession>
<feature type="transmembrane region" description="Helical" evidence="9">
    <location>
        <begin position="706"/>
        <end position="727"/>
    </location>
</feature>
<dbReference type="OrthoDB" id="18814at2759"/>
<feature type="transmembrane region" description="Helical" evidence="9">
    <location>
        <begin position="836"/>
        <end position="859"/>
    </location>
</feature>
<feature type="transmembrane region" description="Helical" evidence="9">
    <location>
        <begin position="111"/>
        <end position="131"/>
    </location>
</feature>
<evidence type="ECO:0000256" key="3">
    <source>
        <dbReference type="ARBA" id="ARBA00022448"/>
    </source>
</evidence>
<evidence type="ECO:0000313" key="10">
    <source>
        <dbReference type="EMBL" id="TRZ25975.1"/>
    </source>
</evidence>
<evidence type="ECO:0000256" key="2">
    <source>
        <dbReference type="ARBA" id="ARBA00005773"/>
    </source>
</evidence>
<dbReference type="Gene3D" id="1.20.1250.20">
    <property type="entry name" value="MFS general substrate transporter like domains"/>
    <property type="match status" value="3"/>
</dbReference>
<keyword evidence="11" id="KW-1185">Reference proteome</keyword>
<evidence type="ECO:0000256" key="9">
    <source>
        <dbReference type="SAM" id="Phobius"/>
    </source>
</evidence>
<feature type="region of interest" description="Disordered" evidence="8">
    <location>
        <begin position="336"/>
        <end position="378"/>
    </location>
</feature>
<feature type="transmembrane region" description="Helical" evidence="9">
    <location>
        <begin position="12"/>
        <end position="31"/>
    </location>
</feature>
<dbReference type="AlphaFoldDB" id="A0A8K1GZ78"/>
<feature type="region of interest" description="Disordered" evidence="8">
    <location>
        <begin position="770"/>
        <end position="812"/>
    </location>
</feature>
<feature type="transmembrane region" description="Helical" evidence="9">
    <location>
        <begin position="871"/>
        <end position="893"/>
    </location>
</feature>
<feature type="transmembrane region" description="Helical" evidence="9">
    <location>
        <begin position="212"/>
        <end position="234"/>
    </location>
</feature>
<dbReference type="GO" id="GO:0015234">
    <property type="term" value="F:thiamine transmembrane transporter activity"/>
    <property type="evidence" value="ECO:0007669"/>
    <property type="project" value="InterPro"/>
</dbReference>